<evidence type="ECO:0000313" key="2">
    <source>
        <dbReference type="EMBL" id="CRZ06387.1"/>
    </source>
</evidence>
<feature type="region of interest" description="Disordered" evidence="1">
    <location>
        <begin position="1"/>
        <end position="27"/>
    </location>
</feature>
<evidence type="ECO:0000256" key="1">
    <source>
        <dbReference type="SAM" id="MobiDB-lite"/>
    </source>
</evidence>
<accession>A0A0H5QXD5</accession>
<feature type="compositionally biased region" description="Polar residues" evidence="1">
    <location>
        <begin position="1"/>
        <end position="10"/>
    </location>
</feature>
<dbReference type="AlphaFoldDB" id="A0A0H5QXD5"/>
<feature type="compositionally biased region" description="Basic and acidic residues" evidence="1">
    <location>
        <begin position="11"/>
        <end position="20"/>
    </location>
</feature>
<reference evidence="2" key="1">
    <citation type="submission" date="2015-04" db="EMBL/GenBank/DDBJ databases">
        <title>The genome sequence of the plant pathogenic Rhizarian Plasmodiophora brassicae reveals insights in its biotrophic life cycle and the origin of chitin synthesis.</title>
        <authorList>
            <person name="Schwelm A."/>
            <person name="Fogelqvist J."/>
            <person name="Knaust A."/>
            <person name="Julke S."/>
            <person name="Lilja T."/>
            <person name="Dhandapani V."/>
            <person name="Bonilla-Rosso G."/>
            <person name="Karlsson M."/>
            <person name="Shevchenko A."/>
            <person name="Choi S.R."/>
            <person name="Kim H.G."/>
            <person name="Park J.Y."/>
            <person name="Lim Y.P."/>
            <person name="Ludwig-Muller J."/>
            <person name="Dixelius C."/>
        </authorList>
    </citation>
    <scope>NUCLEOTIDE SEQUENCE</scope>
    <source>
        <tissue evidence="2">Potato root galls</tissue>
    </source>
</reference>
<proteinExistence type="predicted"/>
<sequence length="139" mass="15998">NLADWNPNTRSNRDASRIDIDGQQSNEGVEGRTFDFRIENTINSKNQRNDVRENFDGFPELTHKMVESPNYKYMVGLKILCPLLNWDLDEVNDYDSLCVFLFPRNVELHNSFATTGHLMELVLFGKSGRDISEVGQNNI</sequence>
<name>A0A0H5QXD5_9EUKA</name>
<protein>
    <submittedName>
        <fullName evidence="2">Uncharacterized protein</fullName>
    </submittedName>
</protein>
<organism evidence="2">
    <name type="scientific">Spongospora subterranea</name>
    <dbReference type="NCBI Taxonomy" id="70186"/>
    <lineage>
        <taxon>Eukaryota</taxon>
        <taxon>Sar</taxon>
        <taxon>Rhizaria</taxon>
        <taxon>Endomyxa</taxon>
        <taxon>Phytomyxea</taxon>
        <taxon>Plasmodiophorida</taxon>
        <taxon>Plasmodiophoridae</taxon>
        <taxon>Spongospora</taxon>
    </lineage>
</organism>
<dbReference type="EMBL" id="HACM01005945">
    <property type="protein sequence ID" value="CRZ06387.1"/>
    <property type="molecule type" value="Transcribed_RNA"/>
</dbReference>
<feature type="non-terminal residue" evidence="2">
    <location>
        <position position="139"/>
    </location>
</feature>
<feature type="non-terminal residue" evidence="2">
    <location>
        <position position="1"/>
    </location>
</feature>